<dbReference type="Proteomes" id="UP001050975">
    <property type="component" value="Unassembled WGS sequence"/>
</dbReference>
<organism evidence="2 3">
    <name type="scientific">Microseira wollei NIES-4236</name>
    <dbReference type="NCBI Taxonomy" id="2530354"/>
    <lineage>
        <taxon>Bacteria</taxon>
        <taxon>Bacillati</taxon>
        <taxon>Cyanobacteriota</taxon>
        <taxon>Cyanophyceae</taxon>
        <taxon>Oscillatoriophycideae</taxon>
        <taxon>Aerosakkonematales</taxon>
        <taxon>Aerosakkonemataceae</taxon>
        <taxon>Microseira</taxon>
    </lineage>
</organism>
<feature type="transmembrane region" description="Helical" evidence="1">
    <location>
        <begin position="278"/>
        <end position="311"/>
    </location>
</feature>
<gene>
    <name evidence="2" type="ORF">MiSe_22570</name>
</gene>
<accession>A0AAV3X5V9</accession>
<evidence type="ECO:0008006" key="4">
    <source>
        <dbReference type="Google" id="ProtNLM"/>
    </source>
</evidence>
<dbReference type="AlphaFoldDB" id="A0AAV3X5V9"/>
<proteinExistence type="predicted"/>
<feature type="transmembrane region" description="Helical" evidence="1">
    <location>
        <begin position="477"/>
        <end position="494"/>
    </location>
</feature>
<sequence>MAMNIHKRAIAMSSYLLAFLWGIYILLSLIGWGGLVNRILFPKYRIGWGQKAAWGMAFSVGVGGVLNVTWTISPITILIYLGLGFLLWLVDIYKNRSFVTESLNNYRISWQKFQKDKLFIIGVAVILAIIFLQYAGWVYAYRFMGHDDYQGYFVYPEKMLQIGSIGIDPFNNRRIESALGGQSFLQTFTLSILKEVNFNIIDPGIALIISLGILWDYIQEKRLTAKRAVFLLFLFLFIPYPKVNITSSVTSMALFISIFTTLDWDKLKVSSPLSNAGIIAIITAAICSLKSTFIPACGLLFISSYAFYIIGAKENRKAAISEFLMASTLVVMFLLPWMISMYQSSGTLFYPILGKGYHGSVYGTFVMPSSEVTPGKAIQITISAIASIYFIALLLLGLICIFPRTRTIVGREVFLSVLISAGLGTLIVALAVGGERISVYRYPFPIIYPAIIFLMVNALSNPKVVENTSQTKTSKSWLVAMLVAGLLMGGYDNTKSGESNWQRYSSLIANIRVGLSNMPLVSDQEIARHIQMQQSIPESEPVLTRLEKPFLLNFKRNQIFVVDWPGGASLPPGIPFFKGGEAVADYLISKSIKYVAYSYKNEGGLQKKKFSFQLRPTAHIWLRTTVRQGFNFQDNLDELGKTRKRIYDDGDIFVIDLYQSVKNRGKQ</sequence>
<comment type="caution">
    <text evidence="2">The sequence shown here is derived from an EMBL/GenBank/DDBJ whole genome shotgun (WGS) entry which is preliminary data.</text>
</comment>
<evidence type="ECO:0000313" key="3">
    <source>
        <dbReference type="Proteomes" id="UP001050975"/>
    </source>
</evidence>
<protein>
    <recommendedName>
        <fullName evidence="4">Glycosyltransferase RgtA/B/C/D-like domain-containing protein</fullName>
    </recommendedName>
</protein>
<feature type="transmembrane region" description="Helical" evidence="1">
    <location>
        <begin position="200"/>
        <end position="218"/>
    </location>
</feature>
<keyword evidence="1" id="KW-1133">Transmembrane helix</keyword>
<feature type="transmembrane region" description="Helical" evidence="1">
    <location>
        <begin position="230"/>
        <end position="258"/>
    </location>
</feature>
<name>A0AAV3X5V9_9CYAN</name>
<reference evidence="2" key="1">
    <citation type="submission" date="2019-10" db="EMBL/GenBank/DDBJ databases">
        <title>Draft genome sequece of Microseira wollei NIES-4236.</title>
        <authorList>
            <person name="Yamaguchi H."/>
            <person name="Suzuki S."/>
            <person name="Kawachi M."/>
        </authorList>
    </citation>
    <scope>NUCLEOTIDE SEQUENCE</scope>
    <source>
        <strain evidence="2">NIES-4236</strain>
    </source>
</reference>
<evidence type="ECO:0000256" key="1">
    <source>
        <dbReference type="SAM" id="Phobius"/>
    </source>
</evidence>
<feature type="transmembrane region" description="Helical" evidence="1">
    <location>
        <begin position="446"/>
        <end position="465"/>
    </location>
</feature>
<feature type="transmembrane region" description="Helical" evidence="1">
    <location>
        <begin position="118"/>
        <end position="140"/>
    </location>
</feature>
<keyword evidence="1" id="KW-0812">Transmembrane</keyword>
<dbReference type="EMBL" id="BLAY01000029">
    <property type="protein sequence ID" value="GET37504.1"/>
    <property type="molecule type" value="Genomic_DNA"/>
</dbReference>
<keyword evidence="1" id="KW-0472">Membrane</keyword>
<feature type="transmembrane region" description="Helical" evidence="1">
    <location>
        <begin position="68"/>
        <end position="90"/>
    </location>
</feature>
<feature type="transmembrane region" description="Helical" evidence="1">
    <location>
        <begin position="323"/>
        <end position="342"/>
    </location>
</feature>
<feature type="transmembrane region" description="Helical" evidence="1">
    <location>
        <begin position="12"/>
        <end position="35"/>
    </location>
</feature>
<feature type="transmembrane region" description="Helical" evidence="1">
    <location>
        <begin position="377"/>
        <end position="401"/>
    </location>
</feature>
<keyword evidence="3" id="KW-1185">Reference proteome</keyword>
<feature type="transmembrane region" description="Helical" evidence="1">
    <location>
        <begin position="413"/>
        <end position="434"/>
    </location>
</feature>
<evidence type="ECO:0000313" key="2">
    <source>
        <dbReference type="EMBL" id="GET37504.1"/>
    </source>
</evidence>